<sequence>MDEWNRCAEGFVGVKKLNKVINKIKNQDESNRSREVKSTVSITCQDSPDQKKKFKQCHSHGGSSKVPLQSKAFLQSTWKPDVFFEDFKSFTEGDSPQLSNGIECTSSSSSDNSGTEEDLKSKSGRNVSRNERLGKNKRTH</sequence>
<dbReference type="EMBL" id="RQTK01000379">
    <property type="protein sequence ID" value="RUS80673.1"/>
    <property type="molecule type" value="Genomic_DNA"/>
</dbReference>
<feature type="compositionally biased region" description="Polar residues" evidence="1">
    <location>
        <begin position="92"/>
        <end position="105"/>
    </location>
</feature>
<keyword evidence="3" id="KW-1185">Reference proteome</keyword>
<gene>
    <name evidence="2" type="ORF">EGW08_011577</name>
</gene>
<evidence type="ECO:0000256" key="1">
    <source>
        <dbReference type="SAM" id="MobiDB-lite"/>
    </source>
</evidence>
<dbReference type="AlphaFoldDB" id="A0A3S1B5Y9"/>
<evidence type="ECO:0000313" key="2">
    <source>
        <dbReference type="EMBL" id="RUS80673.1"/>
    </source>
</evidence>
<feature type="region of interest" description="Disordered" evidence="1">
    <location>
        <begin position="92"/>
        <end position="140"/>
    </location>
</feature>
<reference evidence="2 3" key="1">
    <citation type="submission" date="2019-01" db="EMBL/GenBank/DDBJ databases">
        <title>A draft genome assembly of the solar-powered sea slug Elysia chlorotica.</title>
        <authorList>
            <person name="Cai H."/>
            <person name="Li Q."/>
            <person name="Fang X."/>
            <person name="Li J."/>
            <person name="Curtis N.E."/>
            <person name="Altenburger A."/>
            <person name="Shibata T."/>
            <person name="Feng M."/>
            <person name="Maeda T."/>
            <person name="Schwartz J.A."/>
            <person name="Shigenobu S."/>
            <person name="Lundholm N."/>
            <person name="Nishiyama T."/>
            <person name="Yang H."/>
            <person name="Hasebe M."/>
            <person name="Li S."/>
            <person name="Pierce S.K."/>
            <person name="Wang J."/>
        </authorList>
    </citation>
    <scope>NUCLEOTIDE SEQUENCE [LARGE SCALE GENOMIC DNA]</scope>
    <source>
        <strain evidence="2">EC2010</strain>
        <tissue evidence="2">Whole organism of an adult</tissue>
    </source>
</reference>
<feature type="non-terminal residue" evidence="2">
    <location>
        <position position="140"/>
    </location>
</feature>
<accession>A0A3S1B5Y9</accession>
<organism evidence="2 3">
    <name type="scientific">Elysia chlorotica</name>
    <name type="common">Eastern emerald elysia</name>
    <name type="synonym">Sea slug</name>
    <dbReference type="NCBI Taxonomy" id="188477"/>
    <lineage>
        <taxon>Eukaryota</taxon>
        <taxon>Metazoa</taxon>
        <taxon>Spiralia</taxon>
        <taxon>Lophotrochozoa</taxon>
        <taxon>Mollusca</taxon>
        <taxon>Gastropoda</taxon>
        <taxon>Heterobranchia</taxon>
        <taxon>Euthyneura</taxon>
        <taxon>Panpulmonata</taxon>
        <taxon>Sacoglossa</taxon>
        <taxon>Placobranchoidea</taxon>
        <taxon>Plakobranchidae</taxon>
        <taxon>Elysia</taxon>
    </lineage>
</organism>
<protein>
    <submittedName>
        <fullName evidence="2">Uncharacterized protein</fullName>
    </submittedName>
</protein>
<name>A0A3S1B5Y9_ELYCH</name>
<dbReference type="Proteomes" id="UP000271974">
    <property type="component" value="Unassembled WGS sequence"/>
</dbReference>
<proteinExistence type="predicted"/>
<feature type="compositionally biased region" description="Polar residues" evidence="1">
    <location>
        <begin position="38"/>
        <end position="47"/>
    </location>
</feature>
<evidence type="ECO:0000313" key="3">
    <source>
        <dbReference type="Proteomes" id="UP000271974"/>
    </source>
</evidence>
<feature type="compositionally biased region" description="Basic and acidic residues" evidence="1">
    <location>
        <begin position="27"/>
        <end position="37"/>
    </location>
</feature>
<comment type="caution">
    <text evidence="2">The sequence shown here is derived from an EMBL/GenBank/DDBJ whole genome shotgun (WGS) entry which is preliminary data.</text>
</comment>
<feature type="region of interest" description="Disordered" evidence="1">
    <location>
        <begin position="27"/>
        <end position="69"/>
    </location>
</feature>